<protein>
    <recommendedName>
        <fullName evidence="6">Genome polyprotein</fullName>
    </recommendedName>
</protein>
<dbReference type="InterPro" id="IPR001650">
    <property type="entry name" value="Helicase_C-like"/>
</dbReference>
<evidence type="ECO:0000259" key="36">
    <source>
        <dbReference type="PROSITE" id="PS51192"/>
    </source>
</evidence>
<comment type="function">
    <text evidence="29">Has helicase activity. It may be involved in replication.</text>
</comment>
<dbReference type="InterPro" id="IPR014001">
    <property type="entry name" value="Helicase_ATP-bd"/>
</dbReference>
<dbReference type="GO" id="GO:0005198">
    <property type="term" value="F:structural molecule activity"/>
    <property type="evidence" value="ECO:0007669"/>
    <property type="project" value="InterPro"/>
</dbReference>
<dbReference type="InterPro" id="IPR002540">
    <property type="entry name" value="Pept_S30_P1_potyvir"/>
</dbReference>
<comment type="catalytic activity">
    <reaction evidence="2">
        <text>Hydrolyzes a Gly-|-Gly bond at its own C-terminus, commonly in the sequence -Tyr-Xaa-Val-Gly-|-Gly, in the processing of the potyviral polyprotein.</text>
        <dbReference type="EC" id="3.4.22.45"/>
    </reaction>
</comment>
<evidence type="ECO:0000256" key="26">
    <source>
        <dbReference type="ARBA" id="ARBA00022953"/>
    </source>
</evidence>
<dbReference type="GO" id="GO:0044161">
    <property type="term" value="C:host cell cytoplasmic vesicle"/>
    <property type="evidence" value="ECO:0007669"/>
    <property type="project" value="UniProtKB-SubCell"/>
</dbReference>
<feature type="domain" description="Peptidase C4" evidence="38">
    <location>
        <begin position="2062"/>
        <end position="2279"/>
    </location>
</feature>
<dbReference type="Gene3D" id="2.40.10.10">
    <property type="entry name" value="Trypsin-like serine proteases"/>
    <property type="match status" value="2"/>
</dbReference>
<dbReference type="Pfam" id="PF01577">
    <property type="entry name" value="Peptidase_S30"/>
    <property type="match status" value="1"/>
</dbReference>
<feature type="active site" description="For helper component proteinase activity" evidence="32">
    <location>
        <position position="737"/>
    </location>
</feature>
<dbReference type="InterPro" id="IPR043128">
    <property type="entry name" value="Rev_trsase/Diguanyl_cyclase"/>
</dbReference>
<evidence type="ECO:0000256" key="19">
    <source>
        <dbReference type="ARBA" id="ARBA00022695"/>
    </source>
</evidence>
<keyword evidence="24" id="KW-0067">ATP-binding</keyword>
<dbReference type="InterPro" id="IPR001730">
    <property type="entry name" value="Potyv_NIa-pro_dom"/>
</dbReference>
<keyword evidence="23" id="KW-0788">Thiol protease</keyword>
<evidence type="ECO:0000256" key="31">
    <source>
        <dbReference type="ARBA" id="ARBA00045403"/>
    </source>
</evidence>
<evidence type="ECO:0000256" key="2">
    <source>
        <dbReference type="ARBA" id="ARBA00001848"/>
    </source>
</evidence>
<evidence type="ECO:0000256" key="4">
    <source>
        <dbReference type="ARBA" id="ARBA00004328"/>
    </source>
</evidence>
<evidence type="ECO:0000256" key="29">
    <source>
        <dbReference type="ARBA" id="ARBA00029422"/>
    </source>
</evidence>
<evidence type="ECO:0000256" key="11">
    <source>
        <dbReference type="ARBA" id="ARBA00022520"/>
    </source>
</evidence>
<feature type="domain" description="RdRp catalytic" evidence="35">
    <location>
        <begin position="2544"/>
        <end position="2667"/>
    </location>
</feature>
<comment type="subcellular location">
    <subcellularLocation>
        <location evidence="30">Host cytoplasmic vesicle</location>
    </subcellularLocation>
    <subcellularLocation>
        <location evidence="3">Host nucleus</location>
    </subcellularLocation>
    <subcellularLocation>
        <location evidence="4">Virion</location>
    </subcellularLocation>
</comment>
<name>A0A0A0N2B0_9POTV</name>
<evidence type="ECO:0000256" key="22">
    <source>
        <dbReference type="ARBA" id="ARBA00022806"/>
    </source>
</evidence>
<dbReference type="GO" id="GO:0003968">
    <property type="term" value="F:RNA-directed RNA polymerase activity"/>
    <property type="evidence" value="ECO:0007669"/>
    <property type="project" value="UniProtKB-KW"/>
</dbReference>
<dbReference type="EMBL" id="KC473517">
    <property type="protein sequence ID" value="AGH25928.1"/>
    <property type="molecule type" value="Genomic_RNA"/>
</dbReference>
<keyword evidence="9" id="KW-1036">Host cytoplasmic vesicle</keyword>
<feature type="domain" description="Peptidase S30" evidence="40">
    <location>
        <begin position="178"/>
        <end position="321"/>
    </location>
</feature>
<dbReference type="SUPFAM" id="SSF56672">
    <property type="entry name" value="DNA/RNA polymerases"/>
    <property type="match status" value="1"/>
</dbReference>
<evidence type="ECO:0000256" key="12">
    <source>
        <dbReference type="ARBA" id="ARBA00022553"/>
    </source>
</evidence>
<dbReference type="GO" id="GO:0003723">
    <property type="term" value="F:RNA binding"/>
    <property type="evidence" value="ECO:0007669"/>
    <property type="project" value="InterPro"/>
</dbReference>
<evidence type="ECO:0000256" key="25">
    <source>
        <dbReference type="ARBA" id="ARBA00022844"/>
    </source>
</evidence>
<keyword evidence="18" id="KW-0808">Transferase</keyword>
<keyword evidence="11" id="KW-0191">Covalent protein-RNA linkage</keyword>
<evidence type="ECO:0000256" key="33">
    <source>
        <dbReference type="RuleBase" id="RU003351"/>
    </source>
</evidence>
<keyword evidence="27" id="KW-0899">Viral immunoevasion</keyword>
<evidence type="ECO:0000256" key="30">
    <source>
        <dbReference type="ARBA" id="ARBA00034108"/>
    </source>
</evidence>
<dbReference type="InterPro" id="IPR001205">
    <property type="entry name" value="RNA-dir_pol_C"/>
</dbReference>
<feature type="compositionally biased region" description="Polar residues" evidence="34">
    <location>
        <begin position="2831"/>
        <end position="2845"/>
    </location>
</feature>
<dbReference type="InterPro" id="IPR001456">
    <property type="entry name" value="HC-pro"/>
</dbReference>
<evidence type="ECO:0000313" key="41">
    <source>
        <dbReference type="EMBL" id="AGH25928.1"/>
    </source>
</evidence>
<keyword evidence="25" id="KW-0946">Virion</keyword>
<evidence type="ECO:0000256" key="1">
    <source>
        <dbReference type="ARBA" id="ARBA00000785"/>
    </source>
</evidence>
<dbReference type="CDD" id="cd23175">
    <property type="entry name" value="ps-ssRNAv_Potyviridae_RdRp"/>
    <property type="match status" value="1"/>
</dbReference>
<evidence type="ECO:0000256" key="28">
    <source>
        <dbReference type="ARBA" id="ARBA00029405"/>
    </source>
</evidence>
<dbReference type="Pfam" id="PF00680">
    <property type="entry name" value="RdRP_1"/>
    <property type="match status" value="1"/>
</dbReference>
<feature type="domain" description="Helicase ATP-binding" evidence="36">
    <location>
        <begin position="1248"/>
        <end position="1400"/>
    </location>
</feature>
<keyword evidence="13 41" id="KW-0167">Capsid protein</keyword>
<evidence type="ECO:0000256" key="24">
    <source>
        <dbReference type="ARBA" id="ARBA00022840"/>
    </source>
</evidence>
<dbReference type="InterPro" id="IPR013648">
    <property type="entry name" value="PP_Potyviridae"/>
</dbReference>
<keyword evidence="10" id="KW-1139">Helical capsid protein</keyword>
<dbReference type="GO" id="GO:0005524">
    <property type="term" value="F:ATP binding"/>
    <property type="evidence" value="ECO:0007669"/>
    <property type="project" value="UniProtKB-KW"/>
</dbReference>
<keyword evidence="21" id="KW-0378">Hydrolase</keyword>
<dbReference type="InterPro" id="IPR001592">
    <property type="entry name" value="Poty_coat"/>
</dbReference>
<dbReference type="SUPFAM" id="SSF50494">
    <property type="entry name" value="Trypsin-like serine proteases"/>
    <property type="match status" value="1"/>
</dbReference>
<comment type="function">
    <text evidence="28">Involved in aphid transmission, cell-to-cell and systemis movement, encapsidation of the viral RNA and in the regulation of viral RNA amplification.</text>
</comment>
<dbReference type="PROSITE" id="PS51192">
    <property type="entry name" value="HELICASE_ATP_BIND_1"/>
    <property type="match status" value="1"/>
</dbReference>
<evidence type="ECO:0000256" key="32">
    <source>
        <dbReference type="PROSITE-ProRule" id="PRU01080"/>
    </source>
</evidence>
<keyword evidence="16" id="KW-1090">Inhibition of host innate immune response by virus</keyword>
<evidence type="ECO:0000256" key="7">
    <source>
        <dbReference type="ARBA" id="ARBA00022463"/>
    </source>
</evidence>
<dbReference type="InterPro" id="IPR039560">
    <property type="entry name" value="Potyvirid-P3"/>
</dbReference>
<dbReference type="Gene3D" id="3.40.50.300">
    <property type="entry name" value="P-loop containing nucleotide triphosphate hydrolases"/>
    <property type="match status" value="2"/>
</dbReference>
<dbReference type="GO" id="GO:0004386">
    <property type="term" value="F:helicase activity"/>
    <property type="evidence" value="ECO:0007669"/>
    <property type="project" value="UniProtKB-KW"/>
</dbReference>
<dbReference type="Pfam" id="PF08440">
    <property type="entry name" value="Poty_PP"/>
    <property type="match status" value="1"/>
</dbReference>
<dbReference type="GO" id="GO:0016818">
    <property type="term" value="F:hydrolase activity, acting on acid anhydrides, in phosphorus-containing anhydrides"/>
    <property type="evidence" value="ECO:0007669"/>
    <property type="project" value="InterPro"/>
</dbReference>
<dbReference type="Gene3D" id="3.30.70.270">
    <property type="match status" value="1"/>
</dbReference>
<dbReference type="PROSITE" id="PS51194">
    <property type="entry name" value="HELICASE_CTER"/>
    <property type="match status" value="1"/>
</dbReference>
<dbReference type="InterPro" id="IPR011545">
    <property type="entry name" value="DEAD/DEAH_box_helicase_dom"/>
</dbReference>
<dbReference type="SMART" id="SM00490">
    <property type="entry name" value="HELICc"/>
    <property type="match status" value="1"/>
</dbReference>
<evidence type="ECO:0000256" key="21">
    <source>
        <dbReference type="ARBA" id="ARBA00022801"/>
    </source>
</evidence>
<keyword evidence="15" id="KW-0945">Host-virus interaction</keyword>
<dbReference type="Pfam" id="PF00863">
    <property type="entry name" value="Peptidase_C4"/>
    <property type="match status" value="1"/>
</dbReference>
<feature type="region of interest" description="Disordered" evidence="34">
    <location>
        <begin position="2831"/>
        <end position="2851"/>
    </location>
</feature>
<dbReference type="Gene3D" id="3.90.70.150">
    <property type="entry name" value="Helper component proteinase"/>
    <property type="match status" value="1"/>
</dbReference>
<keyword evidence="8" id="KW-0696">RNA-directed RNA polymerase</keyword>
<dbReference type="SMART" id="SM00487">
    <property type="entry name" value="DEXDc"/>
    <property type="match status" value="1"/>
</dbReference>
<dbReference type="InterPro" id="IPR009003">
    <property type="entry name" value="Peptidase_S1_PA"/>
</dbReference>
<dbReference type="PANTHER" id="PTHR43519:SF1">
    <property type="entry name" value="ATP-DEPENDENT RNA HELICASE HRPB"/>
    <property type="match status" value="1"/>
</dbReference>
<evidence type="ECO:0000256" key="5">
    <source>
        <dbReference type="ARBA" id="ARBA00006064"/>
    </source>
</evidence>
<dbReference type="PROSITE" id="PS51744">
    <property type="entry name" value="HC_PRO_CPD"/>
    <property type="match status" value="1"/>
</dbReference>
<evidence type="ECO:0000259" key="35">
    <source>
        <dbReference type="PROSITE" id="PS50507"/>
    </source>
</evidence>
<dbReference type="InterPro" id="IPR007094">
    <property type="entry name" value="RNA-dir_pol_PSvirus"/>
</dbReference>
<reference evidence="41" key="1">
    <citation type="submission" date="2013-01" db="EMBL/GenBank/DDBJ databases">
        <title>Molecular detection and characterization of Chinese Yam mild mosaic virus isolates.</title>
        <authorList>
            <person name="Wang M."/>
            <person name="Li F."/>
            <person name="Zhou G."/>
            <person name="Xu D."/>
            <person name="Lan P."/>
            <person name="Li R."/>
        </authorList>
    </citation>
    <scope>NUCLEOTIDE SEQUENCE</scope>
    <source>
        <strain evidence="41">CN20</strain>
    </source>
</reference>
<evidence type="ECO:0000256" key="20">
    <source>
        <dbReference type="ARBA" id="ARBA00022741"/>
    </source>
</evidence>
<organism evidence="41">
    <name type="scientific">Yam mild mosaic virus</name>
    <dbReference type="NCBI Taxonomy" id="87097"/>
    <lineage>
        <taxon>Viruses</taxon>
        <taxon>Riboviria</taxon>
        <taxon>Orthornavirae</taxon>
        <taxon>Pisuviricota</taxon>
        <taxon>Stelpaviricetes</taxon>
        <taxon>Patatavirales</taxon>
        <taxon>Potyviridae</taxon>
        <taxon>Potyvirus</taxon>
        <taxon>Potyvirus yamplacidum</taxon>
    </lineage>
</organism>
<proteinExistence type="inferred from homology"/>
<evidence type="ECO:0000256" key="3">
    <source>
        <dbReference type="ARBA" id="ARBA00004147"/>
    </source>
</evidence>
<dbReference type="PANTHER" id="PTHR43519">
    <property type="entry name" value="ATP-DEPENDENT RNA HELICASE HRPB"/>
    <property type="match status" value="1"/>
</dbReference>
<evidence type="ECO:0000259" key="40">
    <source>
        <dbReference type="PROSITE" id="PS51871"/>
    </source>
</evidence>
<keyword evidence="12" id="KW-0597">Phosphoprotein</keyword>
<dbReference type="GO" id="GO:0039694">
    <property type="term" value="P:viral RNA genome replication"/>
    <property type="evidence" value="ECO:0007669"/>
    <property type="project" value="InterPro"/>
</dbReference>
<evidence type="ECO:0000259" key="38">
    <source>
        <dbReference type="PROSITE" id="PS51436"/>
    </source>
</evidence>
<dbReference type="GO" id="GO:0006508">
    <property type="term" value="P:proteolysis"/>
    <property type="evidence" value="ECO:0007669"/>
    <property type="project" value="UniProtKB-KW"/>
</dbReference>
<keyword evidence="22" id="KW-0347">Helicase</keyword>
<evidence type="ECO:0000256" key="14">
    <source>
        <dbReference type="ARBA" id="ARBA00022562"/>
    </source>
</evidence>
<dbReference type="InterPro" id="IPR043502">
    <property type="entry name" value="DNA/RNA_pol_sf"/>
</dbReference>
<dbReference type="PRINTS" id="PR00966">
    <property type="entry name" value="NIAPOTYPTASE"/>
</dbReference>
<accession>A0A0A0N2B0</accession>
<dbReference type="InterPro" id="IPR043504">
    <property type="entry name" value="Peptidase_S1_PA_chymotrypsin"/>
</dbReference>
<comment type="similarity">
    <text evidence="5 33">Belongs to the potyviridae genome polyprotein family.</text>
</comment>
<dbReference type="PROSITE" id="PS51436">
    <property type="entry name" value="POTYVIRUS_NIA_PRO"/>
    <property type="match status" value="1"/>
</dbReference>
<feature type="domain" description="Peptidase C6" evidence="39">
    <location>
        <begin position="656"/>
        <end position="778"/>
    </location>
</feature>
<keyword evidence="17" id="KW-0645">Protease</keyword>
<dbReference type="PROSITE" id="PS51871">
    <property type="entry name" value="PV_P1_PRO"/>
    <property type="match status" value="1"/>
</dbReference>
<comment type="catalytic activity">
    <reaction evidence="1">
        <text>Hydrolyzes glutaminyl bonds, and activity is further restricted by preferences for the amino acids in P6 - P1' that vary with the species of potyvirus, e.g. Glu-Xaa-Xaa-Tyr-Xaa-Gln-|-(Ser or Gly) for the enzyme from tobacco etch virus. The natural substrate is the viral polyprotein, but other proteins and oligopeptides containing the appropriate consensus sequence are also cleaved.</text>
        <dbReference type="EC" id="3.4.22.44"/>
    </reaction>
</comment>
<evidence type="ECO:0000256" key="34">
    <source>
        <dbReference type="SAM" id="MobiDB-lite"/>
    </source>
</evidence>
<sequence length="3085" mass="350719">MAATAVSATLPKVTFPPEIKNSGKYGGVSFRFGSFVTEEIPAKVAKPTVHIARMMKYEKDRAFSKTQLESYEIAHQKFEKECDALGFKPHVSDMSRLVKGRNGTKYLKEYSARFKKECKVREKSLREEIEWFENHEPFIVHEVNIISEDERINTEVEGPKKIFYTRSKRVRQETKRIHLSQEQVHALISSVIKITPTKCVIELKHKGSPSVLTKQYFKGRRILKVQTQHEKGEHKVFDYIENTQAIAPNLIYLQPLFWSGKPLHERQVTRGCSGFIINRVFLNGHYFCMGTHMVVRGRHRNLLCDFVSYLPASYLKEVTHYSVAETFWKGFDEGLRTNRHTPQIHEGKNTFPVVEVGKVAGIVCQSLYPCCRITCTECAGKHLQASEVEARNELTQTLRIGAAKIQAEHPDFEHVANSLRKIEHLLSLRNDNREASGKIQFLIGERTEAPFTHILSINECLLRGTKNTSADFSRATDHLLELARWMRNRTDNIRKGSIENFRNKISGKAHINPSLMCDNQLDSNGNFKWGRRGYHAKRFFANYFDLIEPEHGYEKFKERKHPHGIRKLAIGNLILSTNFDVLRTQLEGESIERLPVTTQCVSKRHESFVYPCCCVTYDDGTPVYSTVKTPTRNHLVIGTTGDSKYLDLPTEISEKLYIAKEGYCYINIFLAMLVEVDEDEAKDYTKWVRDVIATQLGQWPTMSDIALACYQLSVLFPSTRCAELPRILVDHATKTMHVIDSYGSLTTGYHILKAQTVSQLIDFAHDTLESEMKHYRVGGIMNATTVNAETIKLLIKAVYRPKILKEIIENEPYMLTLCIVSPVIMREMYRNGAFKIALLSQVKCGMNIKLLSSLLENLAMKVTRAQQYNEQMAIINKDVHVIRDVLNNGSMVNHSRNQALKYVETIIATQQMDQSLQRDGYYTTQSLQNSLAEKIYAEELKASWRELTLSEKFLSTCRSLQVCERFGRRCGEGKQETLRNVSKSVTQYLCGGLTKMKTGVRISTEKCTYKVVSMSLKTVGGAFNILNYITPEFLRTARVVAILSLFLSVFSKLQRIVNDQLHQRALLRDVQLATNWKKIETHYETLTKTLQNTPTIAEFAQYLKESNAELYKEFVDVYKQIPVEHQAKRESEQRLEQIIAFIALVMMIFDNERSDCVYKVLNKLKNLMSTAEPVVHQSLDDIIPIFEKEQLIDFELDTHDSTSYVYKSSTFSKWWDNQLQMNHVIPHYCNEGHFMEFTRNGAAGTASEIACSDHKDILLRGAVGSGKSTSLPFLLSKHGHVLLVEPTRPLVENVYTQLRGAPFHASPTMMMRHATSFGSSPITIMTSGFAIHYLANNRSKISSYSYIIFDECHVEDANAMALRCLLDSVAFEGKIIKVSATPPGREVEFTTQYPVELRTEDKLSFEQFVQNLGSGSNSDVTTKGDNILVYVASYNDIDTLARMLVDKHYLVTKVDGRTMKSGLTGIQTHGTPKRKHFVVATNIIENGVTLDIECVVDFGVKVVPELDIDQRRIFYKKVPVSYGERIQRLGRVGRHKAGTALRIGQTIKEVVPLNMIVATEAAFLSFVYGLPVMTAQVSTAILSHCTVQQARTMKQFELPTHFMVDLVCYDGTMHPLIHNVLKQYKLRESEITLNKRAIPHSVVTSWQQVRNYDNDVQLVNMAPSDKIPFLCKDIPGTIYEKLWKIVVEHKSDAGFKNLTSVNAAKIAYKLKTDPQSIPRTIRVIDELIKMEMEKKAHLDSVSSFTCSSSNMSLHSIGLLIQSRYVHDHTAANISTLQAAKAQLKSFPVSTFFEGVQNNFTDRVFVDAIENNGALETVLHQSKDDILRTLDLKGKWKGSVLARDILITAGVAAGATWLLYEYFTEKLESVTHQGKNKRQKQKLRFREAADRKIGHVVFDDDSGTIEHYFGDAYAKKGKSKGKTIGMGKKTRRFVNMYGFDPAEYQLIRFIDPLTGEILDESPHVDIMLVKDHFDTIRMEKIADDELEPQRVYKNSGIQAYLIKDKVSPVLKVDLTEHLPLAVCNKFETIAGFPEREGELRQTGQAVKVSYTDVPQKSTVTHEGDSLVKGLFDHNNISKAVCKITNASEGFSTTLYGIGFGALIIANRHLFKRTGGELLVRTTHGEFTCPDVGKLKIHPIENRDMVIIQMPKDFPPFATKLKFRAPRASDKVKIVGTNFQEKYISSLVSGVSAIYPVSNSDFWKHWIKTDFGHCGLPIVSEVDGFIVGIHSLASTQQNHNYFTGMIEHMNDLLMTAEQLEYTKLWTYNPREISWGTLDLQSSTPSEPFKLSKLLMDLEQVPVIEQSLQTWMYSSLEANLKAVGRSQAQLVTKHVVKGECVLFQQYLATHSEAQAFFKPFMGYYGKSRLNKEAYIKDIKKYAQPIVIGTVDTSIFECAVANVKTMLSNLDFGQFEYITDSEVIFKSLNMKAAVGAMYSGKKKDYFEGKTASELDDFLKESCKRLYVGKKGIWNGSIKAELRPMEKVHANKTRTFTAAPIDTLLGAKTCVDDFNNFFYMQHTKGPWSVGMTKFSQGWDKMLKKIPEGWIICDADGSRFDSSLTPYLINAVAYIRQFFNEDWDVGKQMLRNLYTEIVYTPILTADGTIVKKFRGNNSGQPSTVVDNTLMVLLAVQYAMLKNGINDVEQKECVYFANGDDLVIAMPPEREHILNTMAESFAELGLSYDFGNRHKHKEDIWFMSHKAIKREGIFIPKLEEERIVAILEWSRTENYEHRLEAICAAMIEAWGYDELLRQIRLFYSWVLEQEPYRTLASEGRAPYISEYALRRLYLGDDDSDAELYNRYLRALIDNYTHDDSDVVVHQAGKEQTFDAGQFTSKQAQPQGSTSSFEGPGKDVNVGTKGTFSIPRIKAPMSKLTLPKLKGKILVNLEHLVEYEPEQVDISNKRASQEQLGQWVEAVKTSYDVDDEQLKIILNGFMVWCIENGTSPNINGNWYMIEDGEQVEFPLKPIVENAKPTLRQIMAHFSDLAEAYIEKRNAKKAYMPGYGLKRNLNDYSLARYAFDFFEITSKTPVRAREAHMQMKAAALRNTRIRLFGLDGSVGTNDENTERHTSDDVNRDMHSLLGVRNI</sequence>
<dbReference type="SUPFAM" id="SSF52540">
    <property type="entry name" value="P-loop containing nucleoside triphosphate hydrolases"/>
    <property type="match status" value="2"/>
</dbReference>
<evidence type="ECO:0000259" key="37">
    <source>
        <dbReference type="PROSITE" id="PS51194"/>
    </source>
</evidence>
<dbReference type="Pfam" id="PF00851">
    <property type="entry name" value="Peptidase_C6"/>
    <property type="match status" value="1"/>
</dbReference>
<dbReference type="Pfam" id="PF00271">
    <property type="entry name" value="Helicase_C"/>
    <property type="match status" value="1"/>
</dbReference>
<dbReference type="GO" id="GO:0042025">
    <property type="term" value="C:host cell nucleus"/>
    <property type="evidence" value="ECO:0007669"/>
    <property type="project" value="UniProtKB-SubCell"/>
</dbReference>
<evidence type="ECO:0000256" key="6">
    <source>
        <dbReference type="ARBA" id="ARBA00020107"/>
    </source>
</evidence>
<evidence type="ECO:0000256" key="10">
    <source>
        <dbReference type="ARBA" id="ARBA00022497"/>
    </source>
</evidence>
<feature type="active site" description="For helper component proteinase activity" evidence="32">
    <location>
        <position position="664"/>
    </location>
</feature>
<keyword evidence="19" id="KW-0548">Nucleotidyltransferase</keyword>
<keyword evidence="7" id="KW-0941">Suppressor of RNA silencing</keyword>
<keyword evidence="14" id="KW-1048">Host nucleus</keyword>
<dbReference type="GO" id="GO:0052170">
    <property type="term" value="P:symbiont-mediated suppression of host innate immune response"/>
    <property type="evidence" value="ECO:0007669"/>
    <property type="project" value="UniProtKB-KW"/>
</dbReference>
<evidence type="ECO:0000256" key="23">
    <source>
        <dbReference type="ARBA" id="ARBA00022807"/>
    </source>
</evidence>
<dbReference type="GO" id="GO:0019029">
    <property type="term" value="C:helical viral capsid"/>
    <property type="evidence" value="ECO:0007669"/>
    <property type="project" value="UniProtKB-KW"/>
</dbReference>
<evidence type="ECO:0000256" key="15">
    <source>
        <dbReference type="ARBA" id="ARBA00022581"/>
    </source>
</evidence>
<dbReference type="InterPro" id="IPR031159">
    <property type="entry name" value="HC_PRO_CPD_dom"/>
</dbReference>
<dbReference type="InterPro" id="IPR027417">
    <property type="entry name" value="P-loop_NTPase"/>
</dbReference>
<evidence type="ECO:0000259" key="39">
    <source>
        <dbReference type="PROSITE" id="PS51744"/>
    </source>
</evidence>
<dbReference type="GO" id="GO:0006351">
    <property type="term" value="P:DNA-templated transcription"/>
    <property type="evidence" value="ECO:0007669"/>
    <property type="project" value="InterPro"/>
</dbReference>
<dbReference type="InterPro" id="IPR042308">
    <property type="entry name" value="HC_PRO_CPD_sf"/>
</dbReference>
<comment type="function">
    <text evidence="31">Mediates the cap-independent, EIF4E-dependent translation of viral genomic RNAs. Binds to the cap-binding site of host EIF4E and thus interferes with the host EIF4E-dependent mRNA export and translation. VPg-RNA directly binds EIF4E and is a template for transcription. Also forms trimeric complexes with EIF4E-EIF4G, which are templates for translation.</text>
</comment>
<feature type="domain" description="Helicase C-terminal" evidence="37">
    <location>
        <begin position="1404"/>
        <end position="1578"/>
    </location>
</feature>
<dbReference type="PROSITE" id="PS50507">
    <property type="entry name" value="RDRP_SSRNA_POS"/>
    <property type="match status" value="1"/>
</dbReference>
<evidence type="ECO:0000256" key="16">
    <source>
        <dbReference type="ARBA" id="ARBA00022632"/>
    </source>
</evidence>
<evidence type="ECO:0000256" key="9">
    <source>
        <dbReference type="ARBA" id="ARBA00022488"/>
    </source>
</evidence>
<dbReference type="Pfam" id="PF00270">
    <property type="entry name" value="DEAD"/>
    <property type="match status" value="1"/>
</dbReference>
<dbReference type="Pfam" id="PF13608">
    <property type="entry name" value="Potyvirid-P3"/>
    <property type="match status" value="1"/>
</dbReference>
<dbReference type="Pfam" id="PF00767">
    <property type="entry name" value="Poty_coat"/>
    <property type="match status" value="1"/>
</dbReference>
<evidence type="ECO:0000256" key="27">
    <source>
        <dbReference type="ARBA" id="ARBA00023280"/>
    </source>
</evidence>
<keyword evidence="20" id="KW-0547">Nucleotide-binding</keyword>
<evidence type="ECO:0000256" key="18">
    <source>
        <dbReference type="ARBA" id="ARBA00022679"/>
    </source>
</evidence>
<evidence type="ECO:0000256" key="13">
    <source>
        <dbReference type="ARBA" id="ARBA00022561"/>
    </source>
</evidence>
<evidence type="ECO:0000256" key="8">
    <source>
        <dbReference type="ARBA" id="ARBA00022484"/>
    </source>
</evidence>
<keyword evidence="26" id="KW-0693">Viral RNA replication</keyword>
<evidence type="ECO:0000256" key="17">
    <source>
        <dbReference type="ARBA" id="ARBA00022670"/>
    </source>
</evidence>
<dbReference type="GO" id="GO:0004197">
    <property type="term" value="F:cysteine-type endopeptidase activity"/>
    <property type="evidence" value="ECO:0007669"/>
    <property type="project" value="InterPro"/>
</dbReference>